<dbReference type="InterPro" id="IPR029058">
    <property type="entry name" value="AB_hydrolase_fold"/>
</dbReference>
<sequence>MLRFGVALGNYRSAIMSAFNQSILEINGIRLSVAAQGAGPLVLLLHGFPETSHAWRHQLAPLSGAGFHALAPDLRGYGASESPENPQQYSSLDIVGDLVGILDALAEAEAVVVGNDWGATIAWQAAQLRPDRFRAVVALGVPMMGRAPMAPSRLFPLSGQAWFYTHYFSQAGLAENEFEREVAATLRKIYFWASGEAGPRDGRTPNPFGMVAREAGLLDALPDPGALPNWLDGADFDAFVSAFTASGFRGGLNYYRNLDRNWDLQAAFNGMLVQVPALYLVGEHDPGLAMPGMRDIIDAMPKLVPDLRGSQIIPGAGHWLQQEASDQVNAVLIEFLRRL</sequence>
<dbReference type="PRINTS" id="PR00412">
    <property type="entry name" value="EPOXHYDRLASE"/>
</dbReference>
<dbReference type="Pfam" id="PF00561">
    <property type="entry name" value="Abhydrolase_1"/>
    <property type="match status" value="1"/>
</dbReference>
<feature type="domain" description="AB hydrolase-1" evidence="2">
    <location>
        <begin position="40"/>
        <end position="165"/>
    </location>
</feature>
<dbReference type="Proteomes" id="UP000178776">
    <property type="component" value="Chromosome"/>
</dbReference>
<dbReference type="GO" id="GO:0016787">
    <property type="term" value="F:hydrolase activity"/>
    <property type="evidence" value="ECO:0007669"/>
    <property type="project" value="UniProtKB-KW"/>
</dbReference>
<accession>A0A1D9LD66</accession>
<protein>
    <submittedName>
        <fullName evidence="3">Epoxide hydrolase</fullName>
    </submittedName>
</protein>
<evidence type="ECO:0000259" key="2">
    <source>
        <dbReference type="Pfam" id="PF00561"/>
    </source>
</evidence>
<dbReference type="PRINTS" id="PR00111">
    <property type="entry name" value="ABHYDROLASE"/>
</dbReference>
<evidence type="ECO:0000256" key="1">
    <source>
        <dbReference type="ARBA" id="ARBA00022801"/>
    </source>
</evidence>
<evidence type="ECO:0000313" key="3">
    <source>
        <dbReference type="EMBL" id="AOZ49216.1"/>
    </source>
</evidence>
<dbReference type="EMBL" id="CP017707">
    <property type="protein sequence ID" value="AOZ49216.1"/>
    <property type="molecule type" value="Genomic_DNA"/>
</dbReference>
<name>A0A1D9LD66_9NEIS</name>
<dbReference type="InterPro" id="IPR000073">
    <property type="entry name" value="AB_hydrolase_1"/>
</dbReference>
<dbReference type="AlphaFoldDB" id="A0A1D9LD66"/>
<dbReference type="Gene3D" id="3.40.50.1820">
    <property type="entry name" value="alpha/beta hydrolase"/>
    <property type="match status" value="1"/>
</dbReference>
<keyword evidence="1 3" id="KW-0378">Hydrolase</keyword>
<organism evidence="3 4">
    <name type="scientific">Chromobacterium vaccinii</name>
    <dbReference type="NCBI Taxonomy" id="1108595"/>
    <lineage>
        <taxon>Bacteria</taxon>
        <taxon>Pseudomonadati</taxon>
        <taxon>Pseudomonadota</taxon>
        <taxon>Betaproteobacteria</taxon>
        <taxon>Neisseriales</taxon>
        <taxon>Chromobacteriaceae</taxon>
        <taxon>Chromobacterium</taxon>
    </lineage>
</organism>
<dbReference type="PANTHER" id="PTHR43329">
    <property type="entry name" value="EPOXIDE HYDROLASE"/>
    <property type="match status" value="1"/>
</dbReference>
<dbReference type="STRING" id="1108595.BKX93_03850"/>
<evidence type="ECO:0000313" key="4">
    <source>
        <dbReference type="Proteomes" id="UP000178776"/>
    </source>
</evidence>
<dbReference type="SUPFAM" id="SSF53474">
    <property type="entry name" value="alpha/beta-Hydrolases"/>
    <property type="match status" value="1"/>
</dbReference>
<proteinExistence type="predicted"/>
<dbReference type="KEGG" id="cvc:BKX93_03850"/>
<gene>
    <name evidence="3" type="ORF">BKX93_03850</name>
</gene>
<dbReference type="InterPro" id="IPR000639">
    <property type="entry name" value="Epox_hydrolase-like"/>
</dbReference>
<reference evidence="3 4" key="1">
    <citation type="submission" date="2016-10" db="EMBL/GenBank/DDBJ databases">
        <title>Chromobacterium muskegensis sp. nov., an insecticidal bacterium isolated from Sphagnum bogs.</title>
        <authorList>
            <person name="Sparks M.E."/>
            <person name="Blackburn M.B."/>
            <person name="Gundersen-Rindal D.E."/>
            <person name="Mitchell A."/>
            <person name="Farrar R."/>
            <person name="Kuhar D."/>
        </authorList>
    </citation>
    <scope>NUCLEOTIDE SEQUENCE [LARGE SCALE GENOMIC DNA]</scope>
    <source>
        <strain evidence="3 4">21-1</strain>
    </source>
</reference>